<dbReference type="Pfam" id="PF02065">
    <property type="entry name" value="Melibiase"/>
    <property type="match status" value="1"/>
</dbReference>
<reference evidence="1" key="1">
    <citation type="submission" date="2023-07" db="EMBL/GenBank/DDBJ databases">
        <title>Genomic Encyclopedia of Type Strains, Phase IV (KMG-IV): sequencing the most valuable type-strain genomes for metagenomic binning, comparative biology and taxonomic classification.</title>
        <authorList>
            <person name="Goeker M."/>
        </authorList>
    </citation>
    <scope>NUCLEOTIDE SEQUENCE</scope>
    <source>
        <strain evidence="1">DSM 24202</strain>
    </source>
</reference>
<dbReference type="GO" id="GO:0004557">
    <property type="term" value="F:alpha-galactosidase activity"/>
    <property type="evidence" value="ECO:0007669"/>
    <property type="project" value="UniProtKB-EC"/>
</dbReference>
<dbReference type="EMBL" id="JAUSVL010000001">
    <property type="protein sequence ID" value="MDQ0290260.1"/>
    <property type="molecule type" value="Genomic_DNA"/>
</dbReference>
<evidence type="ECO:0000313" key="1">
    <source>
        <dbReference type="EMBL" id="MDQ0290260.1"/>
    </source>
</evidence>
<name>A0AAE4AP87_9BACT</name>
<keyword evidence="1" id="KW-0378">Hydrolase</keyword>
<dbReference type="RefSeq" id="WP_307261677.1">
    <property type="nucleotide sequence ID" value="NZ_JAUSVL010000001.1"/>
</dbReference>
<keyword evidence="2" id="KW-1185">Reference proteome</keyword>
<dbReference type="SUPFAM" id="SSF51445">
    <property type="entry name" value="(Trans)glycosidases"/>
    <property type="match status" value="1"/>
</dbReference>
<keyword evidence="1" id="KW-0326">Glycosidase</keyword>
<organism evidence="1 2">
    <name type="scientific">Oligosphaera ethanolica</name>
    <dbReference type="NCBI Taxonomy" id="760260"/>
    <lineage>
        <taxon>Bacteria</taxon>
        <taxon>Pseudomonadati</taxon>
        <taxon>Lentisphaerota</taxon>
        <taxon>Oligosphaeria</taxon>
        <taxon>Oligosphaerales</taxon>
        <taxon>Oligosphaeraceae</taxon>
        <taxon>Oligosphaera</taxon>
    </lineage>
</organism>
<dbReference type="Proteomes" id="UP001238163">
    <property type="component" value="Unassembled WGS sequence"/>
</dbReference>
<accession>A0AAE4AP87</accession>
<dbReference type="InterPro" id="IPR038417">
    <property type="entry name" value="Alpga-gal_N_sf"/>
</dbReference>
<dbReference type="Gene3D" id="3.20.20.70">
    <property type="entry name" value="Aldolase class I"/>
    <property type="match status" value="1"/>
</dbReference>
<evidence type="ECO:0000313" key="2">
    <source>
        <dbReference type="Proteomes" id="UP001238163"/>
    </source>
</evidence>
<sequence>MTRYQDLVADCLWGDGDGSATAFLPRRLFSLRYGGRDLDSTTLPRTVHTNDATTATAGVRRLDVTYDVDPGVLELHLSVRIFHDRPVIEYTPVLHGVGDRPCDIVEDLFMLDYRLPLLCMEREQRLLSSHLGVRYNLGSDCAFRDFVAMHADLWNHPGSRDLELRAVEGRSSSTFMPYFGVDYDDLHGVNVAVGWSGAWKAQFRNDGQTGRIAVSMLNTHFRVLPGERLRQPSFCLQFRDGIGIRAAQNVFRRHMLAVHSPRDSRGELLTAPISFVTWGGMQSTNMLDRIRVIREQQLPYDVFWIDAGWSGFDGKCPHHFETHLDGPSDWPIRVGNWRINRSPHPQGLRPVSDAARAAGMKFLAWFEPERVHRKSQAAILREHPEWLVGKNDDLLFNLGAPDAWQWLLNTLKDFIDEEGIDYYRQDFNFNTLPYWAQMDAPDRVGVAEMKHIDGLYRLWDALRETYPDMLIDNCASGGRRLDFELLSRSIPLWQSDLQCYPDHRREGSQVENFYLNDWLPQHAGCSWLPENDDYDVLSMLATGVSLKPWGTDNRRPGPETNWDFHRRALAIAQRVRPILRDGDYYPLSDRPEDLSHWCAYQAHLPEEDRGMVMAFRRPECPAAQQSYALQGLSPDAIYELQWTDGHSDRRRGADLAAGLRLELPQPRSCALCFYQRLRS</sequence>
<gene>
    <name evidence="1" type="ORF">J3R75_002367</name>
</gene>
<dbReference type="AlphaFoldDB" id="A0AAE4AP87"/>
<dbReference type="EC" id="3.2.1.22" evidence="1"/>
<protein>
    <submittedName>
        <fullName evidence="1">Alpha-galactosidase</fullName>
        <ecNumber evidence="1">3.2.1.22</ecNumber>
    </submittedName>
</protein>
<dbReference type="InterPro" id="IPR017853">
    <property type="entry name" value="GH"/>
</dbReference>
<proteinExistence type="predicted"/>
<dbReference type="InterPro" id="IPR013785">
    <property type="entry name" value="Aldolase_TIM"/>
</dbReference>
<dbReference type="Gene3D" id="2.70.98.60">
    <property type="entry name" value="alpha-galactosidase from lactobacil brevis"/>
    <property type="match status" value="1"/>
</dbReference>
<comment type="caution">
    <text evidence="1">The sequence shown here is derived from an EMBL/GenBank/DDBJ whole genome shotgun (WGS) entry which is preliminary data.</text>
</comment>